<dbReference type="PANTHER" id="PTHR43205:SF7">
    <property type="entry name" value="PROSTAGLANDIN REDUCTASE 1"/>
    <property type="match status" value="1"/>
</dbReference>
<dbReference type="PANTHER" id="PTHR43205">
    <property type="entry name" value="PROSTAGLANDIN REDUCTASE"/>
    <property type="match status" value="1"/>
</dbReference>
<evidence type="ECO:0000313" key="4">
    <source>
        <dbReference type="Proteomes" id="UP000815677"/>
    </source>
</evidence>
<dbReference type="InterPro" id="IPR045010">
    <property type="entry name" value="MDR_fam"/>
</dbReference>
<sequence length="409" mass="44748">MSPIPNPRVLYAKVPGPGPLVAGEHLVYDSAPTIDLDGPLRGGFLTKTLLLSPEPFMRERLRDPSVLTYSTPMVVGQPLVGFGLVQVLRSEKDGVKAGDYMYGFTPWERYTVQPYVDARFDFASANYPSYTFDMDSLVLQPVPDPLGAFPWSRFASVLGTPGLTAFVGLESVAPDMKAGQTIYVSSGASGVGRCAPSRPASAARAHASQYGGPALQDERTPRHCVCELRQQGRLQESSIVKNWDLTDQNTASSTFLFRKRQHCHGADSEVRTGLVDVVNSASPGRDRRSKRFFVLCCSRRRILTSNCALPLTDWKAPNSPICACARRPFRDDQLFNACCAILGGGLDVVVGRRSVVSLDTVQQHALDDPGADRIDRTRHVVPIPALEHHSLPHSDLPQSPFITVLFSWA</sequence>
<organism evidence="3 4">
    <name type="scientific">Mycena chlorophos</name>
    <name type="common">Agaric fungus</name>
    <name type="synonym">Agaricus chlorophos</name>
    <dbReference type="NCBI Taxonomy" id="658473"/>
    <lineage>
        <taxon>Eukaryota</taxon>
        <taxon>Fungi</taxon>
        <taxon>Dikarya</taxon>
        <taxon>Basidiomycota</taxon>
        <taxon>Agaricomycotina</taxon>
        <taxon>Agaricomycetes</taxon>
        <taxon>Agaricomycetidae</taxon>
        <taxon>Agaricales</taxon>
        <taxon>Marasmiineae</taxon>
        <taxon>Mycenaceae</taxon>
        <taxon>Mycena</taxon>
    </lineage>
</organism>
<proteinExistence type="predicted"/>
<dbReference type="Gene3D" id="3.90.180.10">
    <property type="entry name" value="Medium-chain alcohol dehydrogenases, catalytic domain"/>
    <property type="match status" value="1"/>
</dbReference>
<dbReference type="EMBL" id="DF849044">
    <property type="protein sequence ID" value="GAT55602.1"/>
    <property type="molecule type" value="Genomic_DNA"/>
</dbReference>
<protein>
    <recommendedName>
        <fullName evidence="2">Oxidoreductase N-terminal domain-containing protein</fullName>
    </recommendedName>
</protein>
<evidence type="ECO:0000259" key="2">
    <source>
        <dbReference type="Pfam" id="PF16884"/>
    </source>
</evidence>
<dbReference type="Gene3D" id="3.40.50.720">
    <property type="entry name" value="NAD(P)-binding Rossmann-like Domain"/>
    <property type="match status" value="1"/>
</dbReference>
<keyword evidence="1" id="KW-0560">Oxidoreductase</keyword>
<feature type="domain" description="Oxidoreductase N-terminal" evidence="2">
    <location>
        <begin position="39"/>
        <end position="113"/>
    </location>
</feature>
<gene>
    <name evidence="3" type="ORF">MCHLO_12348</name>
</gene>
<name>A0ABQ0LX97_MYCCL</name>
<dbReference type="InterPro" id="IPR011032">
    <property type="entry name" value="GroES-like_sf"/>
</dbReference>
<keyword evidence="4" id="KW-1185">Reference proteome</keyword>
<evidence type="ECO:0000313" key="3">
    <source>
        <dbReference type="EMBL" id="GAT55602.1"/>
    </source>
</evidence>
<dbReference type="InterPro" id="IPR041694">
    <property type="entry name" value="ADH_N_2"/>
</dbReference>
<reference evidence="3" key="1">
    <citation type="submission" date="2014-09" db="EMBL/GenBank/DDBJ databases">
        <title>Genome sequence of the luminous mushroom Mycena chlorophos for searching fungal bioluminescence genes.</title>
        <authorList>
            <person name="Tanaka Y."/>
            <person name="Kasuga D."/>
            <person name="Oba Y."/>
            <person name="Hase S."/>
            <person name="Sato K."/>
            <person name="Oba Y."/>
            <person name="Sakakibara Y."/>
        </authorList>
    </citation>
    <scope>NUCLEOTIDE SEQUENCE</scope>
</reference>
<dbReference type="Pfam" id="PF16884">
    <property type="entry name" value="ADH_N_2"/>
    <property type="match status" value="1"/>
</dbReference>
<accession>A0ABQ0LX97</accession>
<dbReference type="Proteomes" id="UP000815677">
    <property type="component" value="Unassembled WGS sequence"/>
</dbReference>
<evidence type="ECO:0000256" key="1">
    <source>
        <dbReference type="ARBA" id="ARBA00023002"/>
    </source>
</evidence>
<dbReference type="SUPFAM" id="SSF50129">
    <property type="entry name" value="GroES-like"/>
    <property type="match status" value="1"/>
</dbReference>